<reference evidence="1" key="1">
    <citation type="submission" date="2023-05" db="EMBL/GenBank/DDBJ databases">
        <authorList>
            <person name="Stuckert A."/>
        </authorList>
    </citation>
    <scope>NUCLEOTIDE SEQUENCE</scope>
</reference>
<organism evidence="1 2">
    <name type="scientific">Staurois parvus</name>
    <dbReference type="NCBI Taxonomy" id="386267"/>
    <lineage>
        <taxon>Eukaryota</taxon>
        <taxon>Metazoa</taxon>
        <taxon>Chordata</taxon>
        <taxon>Craniata</taxon>
        <taxon>Vertebrata</taxon>
        <taxon>Euteleostomi</taxon>
        <taxon>Amphibia</taxon>
        <taxon>Batrachia</taxon>
        <taxon>Anura</taxon>
        <taxon>Neobatrachia</taxon>
        <taxon>Ranoidea</taxon>
        <taxon>Ranidae</taxon>
        <taxon>Staurois</taxon>
    </lineage>
</organism>
<evidence type="ECO:0000313" key="2">
    <source>
        <dbReference type="Proteomes" id="UP001162483"/>
    </source>
</evidence>
<name>A0ABN9B649_9NEOB</name>
<comment type="caution">
    <text evidence="1">The sequence shown here is derived from an EMBL/GenBank/DDBJ whole genome shotgun (WGS) entry which is preliminary data.</text>
</comment>
<dbReference type="EMBL" id="CATNWA010002499">
    <property type="protein sequence ID" value="CAI9543042.1"/>
    <property type="molecule type" value="Genomic_DNA"/>
</dbReference>
<sequence length="58" mass="6771">MPYPRRHFRPWLSITGSRLVIPCRHLVIAGCLRRGRDLRINTDLYPVSSITLLCMSDF</sequence>
<gene>
    <name evidence="1" type="ORF">SPARVUS_LOCUS2217056</name>
</gene>
<dbReference type="Proteomes" id="UP001162483">
    <property type="component" value="Unassembled WGS sequence"/>
</dbReference>
<keyword evidence="2" id="KW-1185">Reference proteome</keyword>
<proteinExistence type="predicted"/>
<accession>A0ABN9B649</accession>
<evidence type="ECO:0000313" key="1">
    <source>
        <dbReference type="EMBL" id="CAI9543042.1"/>
    </source>
</evidence>
<protein>
    <submittedName>
        <fullName evidence="1">Uncharacterized protein</fullName>
    </submittedName>
</protein>